<comment type="catalytic activity">
    <reaction evidence="6">
        <text>RNA(n) + a ribonucleoside 5'-triphosphate = RNA(n+1) + diphosphate</text>
        <dbReference type="Rhea" id="RHEA:21248"/>
        <dbReference type="Rhea" id="RHEA-COMP:14527"/>
        <dbReference type="Rhea" id="RHEA-COMP:17342"/>
        <dbReference type="ChEBI" id="CHEBI:33019"/>
        <dbReference type="ChEBI" id="CHEBI:61557"/>
        <dbReference type="ChEBI" id="CHEBI:140395"/>
        <dbReference type="EC" id="2.7.7.48"/>
    </reaction>
</comment>
<dbReference type="GO" id="GO:0003968">
    <property type="term" value="F:RNA-directed RNA polymerase activity"/>
    <property type="evidence" value="ECO:0007669"/>
    <property type="project" value="UniProtKB-KW"/>
</dbReference>
<evidence type="ECO:0000256" key="7">
    <source>
        <dbReference type="SAM" id="MobiDB-lite"/>
    </source>
</evidence>
<feature type="domain" description="RNA-directed RNA polymerase C-terminal" evidence="8">
    <location>
        <begin position="135"/>
        <end position="329"/>
    </location>
</feature>
<dbReference type="InterPro" id="IPR043502">
    <property type="entry name" value="DNA/RNA_pol_sf"/>
</dbReference>
<dbReference type="InterPro" id="IPR001795">
    <property type="entry name" value="RNA-dir_pol_luteovirus"/>
</dbReference>
<dbReference type="Pfam" id="PF00680">
    <property type="entry name" value="RdRP_1"/>
    <property type="match status" value="1"/>
</dbReference>
<keyword evidence="5" id="KW-0693">Viral RNA replication</keyword>
<evidence type="ECO:0000256" key="2">
    <source>
        <dbReference type="ARBA" id="ARBA00022679"/>
    </source>
</evidence>
<sequence length="422" mass="48228">MEGYGGGQSFEGEGGGSSEELGPVSKEPLWDEVIRVGEDMTQLFSPWTTNCENMDDDDWFNTEFDKALKDLDPKASTGLSVMSRYGASVGVALGWDPVVGAYNPQRVMVLRAVTRMRLRNPEQPDSILVFIKPEPHKVSKLRDGRLRLISAVSMVDTMVDRVMFGWLQRAVMRSVGHTPALVGWSPYGGGYRLLTSRYDGQQALCVDKSSWDWTVKGWLLKIVRDVIKRLAVGSPEWWEEWVDKRWEALFRDAVFEFRSGEKIKQPNWGVMKSGCYLTILINSICQCVLHSIACQRLQIEPHWQYFFCVGDDTLQRPVKDLEAYFAELSVLGARIKDFRVSDEIEFCGHYMRGLEIKPAYSAKHVFKITHADSETLIPMLQAYQWAYAMHDSMWVWLTSNLIKLAPRLLRNRGHARALLQDC</sequence>
<dbReference type="PRINTS" id="PR00914">
    <property type="entry name" value="LVIRUSRNAPOL"/>
</dbReference>
<keyword evidence="4" id="KW-0547">Nucleotide-binding</keyword>
<reference evidence="9" key="1">
    <citation type="submission" date="2020-01" db="EMBL/GenBank/DDBJ databases">
        <title>Viral genomes from wild and zoo birds in China.</title>
        <authorList>
            <person name="Lu J."/>
            <person name="Shan T."/>
            <person name="Yang S."/>
            <person name="Zhang W."/>
        </authorList>
    </citation>
    <scope>NUCLEOTIDE SEQUENCE</scope>
    <source>
        <strain evidence="9">Ytb135shi04</strain>
    </source>
</reference>
<evidence type="ECO:0000313" key="9">
    <source>
        <dbReference type="EMBL" id="QJI53805.1"/>
    </source>
</evidence>
<evidence type="ECO:0000259" key="8">
    <source>
        <dbReference type="Pfam" id="PF00680"/>
    </source>
</evidence>
<name>A0A6M3YPL3_9VIRU</name>
<keyword evidence="2" id="KW-0808">Transferase</keyword>
<accession>A0A6M3YPL3</accession>
<evidence type="ECO:0000256" key="6">
    <source>
        <dbReference type="ARBA" id="ARBA00048744"/>
    </source>
</evidence>
<protein>
    <recommendedName>
        <fullName evidence="8">RNA-directed RNA polymerase C-terminal domain-containing protein</fullName>
    </recommendedName>
</protein>
<organism evidence="9">
    <name type="scientific">Solemoviridae sp</name>
    <dbReference type="NCBI Taxonomy" id="2715208"/>
    <lineage>
        <taxon>Viruses</taxon>
        <taxon>Riboviria</taxon>
        <taxon>Orthornavirae</taxon>
        <taxon>Pisuviricota</taxon>
        <taxon>Pisoniviricetes</taxon>
        <taxon>Sobelivirales</taxon>
        <taxon>Solemoviridae</taxon>
    </lineage>
</organism>
<feature type="compositionally biased region" description="Gly residues" evidence="7">
    <location>
        <begin position="1"/>
        <end position="17"/>
    </location>
</feature>
<keyword evidence="3" id="KW-0548">Nucleotidyltransferase</keyword>
<dbReference type="SUPFAM" id="SSF56672">
    <property type="entry name" value="DNA/RNA polymerases"/>
    <property type="match status" value="1"/>
</dbReference>
<evidence type="ECO:0000256" key="1">
    <source>
        <dbReference type="ARBA" id="ARBA00022484"/>
    </source>
</evidence>
<proteinExistence type="predicted"/>
<dbReference type="EMBL" id="MT138161">
    <property type="protein sequence ID" value="QJI53805.1"/>
    <property type="molecule type" value="Genomic_RNA"/>
</dbReference>
<evidence type="ECO:0000256" key="3">
    <source>
        <dbReference type="ARBA" id="ARBA00022695"/>
    </source>
</evidence>
<dbReference type="InterPro" id="IPR001205">
    <property type="entry name" value="RNA-dir_pol_C"/>
</dbReference>
<evidence type="ECO:0000256" key="4">
    <source>
        <dbReference type="ARBA" id="ARBA00022741"/>
    </source>
</evidence>
<dbReference type="GO" id="GO:0006351">
    <property type="term" value="P:DNA-templated transcription"/>
    <property type="evidence" value="ECO:0007669"/>
    <property type="project" value="InterPro"/>
</dbReference>
<keyword evidence="1" id="KW-0696">RNA-directed RNA polymerase</keyword>
<evidence type="ECO:0000256" key="5">
    <source>
        <dbReference type="ARBA" id="ARBA00022953"/>
    </source>
</evidence>
<dbReference type="GO" id="GO:0000166">
    <property type="term" value="F:nucleotide binding"/>
    <property type="evidence" value="ECO:0007669"/>
    <property type="project" value="UniProtKB-KW"/>
</dbReference>
<dbReference type="GO" id="GO:0003723">
    <property type="term" value="F:RNA binding"/>
    <property type="evidence" value="ECO:0007669"/>
    <property type="project" value="InterPro"/>
</dbReference>
<feature type="region of interest" description="Disordered" evidence="7">
    <location>
        <begin position="1"/>
        <end position="24"/>
    </location>
</feature>